<evidence type="ECO:0000313" key="3">
    <source>
        <dbReference type="Proteomes" id="UP000450917"/>
    </source>
</evidence>
<accession>A0A7X2Z7L0</accession>
<protein>
    <submittedName>
        <fullName evidence="2">DUF427 domain-containing protein</fullName>
    </submittedName>
</protein>
<organism evidence="2 3">
    <name type="scientific">Paenibacillus validus</name>
    <dbReference type="NCBI Taxonomy" id="44253"/>
    <lineage>
        <taxon>Bacteria</taxon>
        <taxon>Bacillati</taxon>
        <taxon>Bacillota</taxon>
        <taxon>Bacilli</taxon>
        <taxon>Bacillales</taxon>
        <taxon>Paenibacillaceae</taxon>
        <taxon>Paenibacillus</taxon>
    </lineage>
</organism>
<dbReference type="InterPro" id="IPR007361">
    <property type="entry name" value="DUF427"/>
</dbReference>
<dbReference type="EMBL" id="WNZX01000002">
    <property type="protein sequence ID" value="MUG69808.1"/>
    <property type="molecule type" value="Genomic_DNA"/>
</dbReference>
<sequence>MGSRPCCEETIADSKGVLTLHERGHLPVYYFPESDVRKDLLMPSLHTTHCPLKGDASYWNIQAGDRVIDNTVWSYQQPRPESEAIRGYLAFYWNKVDTWLEEEEEVFVHPRDPYKRVDAVSSSRHIQIVLNDKRLKRDRSKRWLRPPNTYRGRWGSYKNKTRHMSVSSDYRESLDSLFLTLYLFEHGII</sequence>
<dbReference type="RefSeq" id="WP_155614043.1">
    <property type="nucleotide sequence ID" value="NZ_WNZX01000002.1"/>
</dbReference>
<dbReference type="Pfam" id="PF04248">
    <property type="entry name" value="NTP_transf_9"/>
    <property type="match status" value="1"/>
</dbReference>
<name>A0A7X2Z7L0_9BACL</name>
<feature type="domain" description="DUF427" evidence="1">
    <location>
        <begin position="8"/>
        <end position="93"/>
    </location>
</feature>
<dbReference type="PANTHER" id="PTHR34310:SF8">
    <property type="entry name" value="CONSERVED PROTEIN"/>
    <property type="match status" value="1"/>
</dbReference>
<gene>
    <name evidence="2" type="ORF">GNP93_03850</name>
</gene>
<reference evidence="2 3" key="1">
    <citation type="submission" date="2019-11" db="EMBL/GenBank/DDBJ databases">
        <title>Draft genome sequences of five Paenibacillus species of dairy origin.</title>
        <authorList>
            <person name="Olajide A.M."/>
            <person name="Chen S."/>
            <person name="Lapointe G."/>
        </authorList>
    </citation>
    <scope>NUCLEOTIDE SEQUENCE [LARGE SCALE GENOMIC DNA]</scope>
    <source>
        <strain evidence="2 3">2CS3</strain>
    </source>
</reference>
<dbReference type="InterPro" id="IPR038694">
    <property type="entry name" value="DUF427_sf"/>
</dbReference>
<dbReference type="PANTHER" id="PTHR34310">
    <property type="entry name" value="DUF427 DOMAIN PROTEIN (AFU_ORTHOLOGUE AFUA_3G02220)"/>
    <property type="match status" value="1"/>
</dbReference>
<proteinExistence type="predicted"/>
<evidence type="ECO:0000259" key="1">
    <source>
        <dbReference type="Pfam" id="PF04248"/>
    </source>
</evidence>
<comment type="caution">
    <text evidence="2">The sequence shown here is derived from an EMBL/GenBank/DDBJ whole genome shotgun (WGS) entry which is preliminary data.</text>
</comment>
<dbReference type="AlphaFoldDB" id="A0A7X2Z7L0"/>
<keyword evidence="3" id="KW-1185">Reference proteome</keyword>
<dbReference type="Gene3D" id="2.170.150.40">
    <property type="entry name" value="Domain of unknown function (DUF427)"/>
    <property type="match status" value="1"/>
</dbReference>
<evidence type="ECO:0000313" key="2">
    <source>
        <dbReference type="EMBL" id="MUG69808.1"/>
    </source>
</evidence>
<dbReference type="Proteomes" id="UP000450917">
    <property type="component" value="Unassembled WGS sequence"/>
</dbReference>